<dbReference type="InterPro" id="IPR036388">
    <property type="entry name" value="WH-like_DNA-bd_sf"/>
</dbReference>
<dbReference type="PANTHER" id="PTHR30537">
    <property type="entry name" value="HTH-TYPE TRANSCRIPTIONAL REGULATOR"/>
    <property type="match status" value="1"/>
</dbReference>
<evidence type="ECO:0000256" key="2">
    <source>
        <dbReference type="ARBA" id="ARBA00023015"/>
    </source>
</evidence>
<dbReference type="PRINTS" id="PR00039">
    <property type="entry name" value="HTHLYSR"/>
</dbReference>
<dbReference type="SUPFAM" id="SSF46785">
    <property type="entry name" value="Winged helix' DNA-binding domain"/>
    <property type="match status" value="1"/>
</dbReference>
<dbReference type="HOGENOM" id="CLU_039613_37_0_6"/>
<dbReference type="InterPro" id="IPR005119">
    <property type="entry name" value="LysR_subst-bd"/>
</dbReference>
<dbReference type="Gene3D" id="1.10.10.10">
    <property type="entry name" value="Winged helix-like DNA-binding domain superfamily/Winged helix DNA-binding domain"/>
    <property type="match status" value="1"/>
</dbReference>
<keyword evidence="4" id="KW-0804">Transcription</keyword>
<keyword evidence="2" id="KW-0805">Transcription regulation</keyword>
<protein>
    <submittedName>
        <fullName evidence="6">Glycine cleavage system transcriptional activator</fullName>
    </submittedName>
</protein>
<evidence type="ECO:0000313" key="6">
    <source>
        <dbReference type="EMBL" id="AGL82141.1"/>
    </source>
</evidence>
<dbReference type="GO" id="GO:0006351">
    <property type="term" value="P:DNA-templated transcription"/>
    <property type="evidence" value="ECO:0007669"/>
    <property type="project" value="TreeGrafter"/>
</dbReference>
<evidence type="ECO:0000256" key="4">
    <source>
        <dbReference type="ARBA" id="ARBA00023163"/>
    </source>
</evidence>
<dbReference type="eggNOG" id="COG0583">
    <property type="taxonomic scope" value="Bacteria"/>
</dbReference>
<dbReference type="CDD" id="cd08432">
    <property type="entry name" value="PBP2_GcdR_TrpI_HvrB_AmpR_like"/>
    <property type="match status" value="1"/>
</dbReference>
<dbReference type="Pfam" id="PF03466">
    <property type="entry name" value="LysR_substrate"/>
    <property type="match status" value="1"/>
</dbReference>
<dbReference type="RefSeq" id="WP_011058712.1">
    <property type="nucleotide sequence ID" value="NC_021237.1"/>
</dbReference>
<dbReference type="Gene3D" id="3.40.190.10">
    <property type="entry name" value="Periplasmic binding protein-like II"/>
    <property type="match status" value="2"/>
</dbReference>
<dbReference type="InterPro" id="IPR058163">
    <property type="entry name" value="LysR-type_TF_proteobact-type"/>
</dbReference>
<accession>A0A2C9EER8</accession>
<dbReference type="FunFam" id="1.10.10.10:FF:000001">
    <property type="entry name" value="LysR family transcriptional regulator"/>
    <property type="match status" value="1"/>
</dbReference>
<name>A0A2C9EER8_PSEPH</name>
<evidence type="ECO:0000256" key="1">
    <source>
        <dbReference type="ARBA" id="ARBA00009437"/>
    </source>
</evidence>
<dbReference type="SUPFAM" id="SSF53850">
    <property type="entry name" value="Periplasmic binding protein-like II"/>
    <property type="match status" value="1"/>
</dbReference>
<dbReference type="KEGG" id="pprc:PFLCHA0_c03410"/>
<organism evidence="6 7">
    <name type="scientific">Pseudomonas protegens (strain DSM 19095 / LMG 27888 / CFBP 6595 / CHA0)</name>
    <dbReference type="NCBI Taxonomy" id="1124983"/>
    <lineage>
        <taxon>Bacteria</taxon>
        <taxon>Pseudomonadati</taxon>
        <taxon>Pseudomonadota</taxon>
        <taxon>Gammaproteobacteria</taxon>
        <taxon>Pseudomonadales</taxon>
        <taxon>Pseudomonadaceae</taxon>
        <taxon>Pseudomonas</taxon>
    </lineage>
</organism>
<dbReference type="PANTHER" id="PTHR30537:SF79">
    <property type="entry name" value="TRANSCRIPTIONAL REGULATOR-RELATED"/>
    <property type="match status" value="1"/>
</dbReference>
<keyword evidence="3" id="KW-0238">DNA-binding</keyword>
<dbReference type="PROSITE" id="PS50931">
    <property type="entry name" value="HTH_LYSR"/>
    <property type="match status" value="1"/>
</dbReference>
<proteinExistence type="inferred from homology"/>
<dbReference type="EMBL" id="CP003190">
    <property type="protein sequence ID" value="AGL82141.1"/>
    <property type="molecule type" value="Genomic_DNA"/>
</dbReference>
<dbReference type="Proteomes" id="UP000013940">
    <property type="component" value="Chromosome"/>
</dbReference>
<evidence type="ECO:0000313" key="7">
    <source>
        <dbReference type="Proteomes" id="UP000013940"/>
    </source>
</evidence>
<feature type="domain" description="HTH lysR-type" evidence="5">
    <location>
        <begin position="4"/>
        <end position="61"/>
    </location>
</feature>
<dbReference type="AlphaFoldDB" id="A0A2C9EER8"/>
<dbReference type="GO" id="GO:0003700">
    <property type="term" value="F:DNA-binding transcription factor activity"/>
    <property type="evidence" value="ECO:0007669"/>
    <property type="project" value="InterPro"/>
</dbReference>
<evidence type="ECO:0000256" key="3">
    <source>
        <dbReference type="ARBA" id="ARBA00023125"/>
    </source>
</evidence>
<dbReference type="GO" id="GO:0043565">
    <property type="term" value="F:sequence-specific DNA binding"/>
    <property type="evidence" value="ECO:0007669"/>
    <property type="project" value="TreeGrafter"/>
</dbReference>
<gene>
    <name evidence="6" type="primary">gcvA2</name>
    <name evidence="6" type="ORF">PFLCHA0_c03410</name>
</gene>
<dbReference type="Pfam" id="PF00126">
    <property type="entry name" value="HTH_1"/>
    <property type="match status" value="1"/>
</dbReference>
<dbReference type="GeneID" id="57473323"/>
<dbReference type="InterPro" id="IPR000847">
    <property type="entry name" value="LysR_HTH_N"/>
</dbReference>
<comment type="similarity">
    <text evidence="1">Belongs to the LysR transcriptional regulatory family.</text>
</comment>
<sequence length="305" mass="32856">MRYPSITALRALDAVARLGSVTAAAQQLSLTRSAISHQIISLEQSLGFALTERVGRGIGLTYQGQCYAREVRRILADIQDAGRRFDGLSVSGKLRISCNPGFASFWLCNHINGFLRQYPQVQLQVVSPRSQDDTSDAEADLFIAYGIGDWPGLLVEQIVTLRFSPVCSPRLINAIGGLKTPLDLKDFPLIHMSDTSDWRVWLAAAGASQVNADSGITFSDAHCAQSACIAAQGVAIGDNLLSGDALARGLLVRPFDISISALRGYFLVIDPAKAERSVVQAFSAWLKNQLQTSAQHISDAPSGEP</sequence>
<evidence type="ECO:0000259" key="5">
    <source>
        <dbReference type="PROSITE" id="PS50931"/>
    </source>
</evidence>
<reference evidence="7" key="1">
    <citation type="journal article" date="2014" name="Genome Announc.">
        <title>Full-genome sequence of the plant growth-promoting bacterium Pseudomonas protegens CHA0.</title>
        <authorList>
            <person name="Jousset A."/>
            <person name="Schuldes J."/>
            <person name="Keel C."/>
            <person name="Maurhofer M."/>
            <person name="Daniel R."/>
            <person name="Scheu S."/>
            <person name="Thuermer A."/>
        </authorList>
    </citation>
    <scope>NUCLEOTIDE SEQUENCE [LARGE SCALE GENOMIC DNA]</scope>
    <source>
        <strain evidence="7">DSM 19095 / LMG 27888 / CFBP 6595 / CHA0</strain>
    </source>
</reference>
<dbReference type="InterPro" id="IPR036390">
    <property type="entry name" value="WH_DNA-bd_sf"/>
</dbReference>